<comment type="caution">
    <text evidence="3">The sequence shown here is derived from an EMBL/GenBank/DDBJ whole genome shotgun (WGS) entry which is preliminary data.</text>
</comment>
<dbReference type="RefSeq" id="WP_254100216.1">
    <property type="nucleotide sequence ID" value="NZ_JANATA010000010.1"/>
</dbReference>
<dbReference type="InterPro" id="IPR014710">
    <property type="entry name" value="RmlC-like_jellyroll"/>
</dbReference>
<evidence type="ECO:0000313" key="3">
    <source>
        <dbReference type="EMBL" id="MCP3428693.1"/>
    </source>
</evidence>
<accession>A0AA42BLC3</accession>
<dbReference type="InterPro" id="IPR011051">
    <property type="entry name" value="RmlC_Cupin_sf"/>
</dbReference>
<dbReference type="Proteomes" id="UP001165413">
    <property type="component" value="Unassembled WGS sequence"/>
</dbReference>
<dbReference type="EMBL" id="JANATA010000010">
    <property type="protein sequence ID" value="MCP3428693.1"/>
    <property type="molecule type" value="Genomic_DNA"/>
</dbReference>
<dbReference type="FunFam" id="2.60.120.10:FF:000016">
    <property type="entry name" value="Pyrimidine/purine nucleoside phosphorylase"/>
    <property type="match status" value="1"/>
</dbReference>
<dbReference type="InterPro" id="IPR009664">
    <property type="entry name" value="Ppnp"/>
</dbReference>
<gene>
    <name evidence="3" type="ORF">NLF92_07015</name>
</gene>
<sequence>MNINKYFDENVVSIGFDTEAGHVSSGVMSVGEYTFGTSQKERMVVVHGELVVQLPNTQEWLSFPAGTEFNVDANVEFNVKVATPTAYLCYYS</sequence>
<protein>
    <submittedName>
        <fullName evidence="3">Pyrimidine/purine nucleoside phosphorylase</fullName>
    </submittedName>
</protein>
<keyword evidence="4" id="KW-1185">Reference proteome</keyword>
<dbReference type="SUPFAM" id="SSF51182">
    <property type="entry name" value="RmlC-like cupins"/>
    <property type="match status" value="1"/>
</dbReference>
<evidence type="ECO:0000313" key="4">
    <source>
        <dbReference type="Proteomes" id="UP001165413"/>
    </source>
</evidence>
<organism evidence="3 4">
    <name type="scientific">Opacimonas viscosa</name>
    <dbReference type="NCBI Taxonomy" id="2961944"/>
    <lineage>
        <taxon>Bacteria</taxon>
        <taxon>Pseudomonadati</taxon>
        <taxon>Pseudomonadota</taxon>
        <taxon>Gammaproteobacteria</taxon>
        <taxon>Alteromonadales</taxon>
        <taxon>Alteromonadaceae</taxon>
        <taxon>Opacimonas</taxon>
    </lineage>
</organism>
<dbReference type="GO" id="GO:0016154">
    <property type="term" value="F:pyrimidine-nucleoside phosphorylase activity"/>
    <property type="evidence" value="ECO:0007669"/>
    <property type="project" value="TreeGrafter"/>
</dbReference>
<reference evidence="3" key="1">
    <citation type="submission" date="2022-07" db="EMBL/GenBank/DDBJ databases">
        <title>Characterization of the Novel Bacterium Alteromonas immobilis LMIT006 and Alteromonas gregis LMIT007.</title>
        <authorList>
            <person name="Lin X."/>
        </authorList>
    </citation>
    <scope>NUCLEOTIDE SEQUENCE</scope>
    <source>
        <strain evidence="3">LMIT007</strain>
    </source>
</reference>
<dbReference type="PANTHER" id="PTHR36540">
    <property type="entry name" value="PYRIMIDINE/PURINE NUCLEOSIDE PHOSPHORYLASE"/>
    <property type="match status" value="1"/>
</dbReference>
<dbReference type="Gene3D" id="2.60.120.10">
    <property type="entry name" value="Jelly Rolls"/>
    <property type="match status" value="1"/>
</dbReference>
<keyword evidence="2" id="KW-0808">Transferase</keyword>
<dbReference type="GO" id="GO:0004731">
    <property type="term" value="F:purine-nucleoside phosphorylase activity"/>
    <property type="evidence" value="ECO:0007669"/>
    <property type="project" value="TreeGrafter"/>
</dbReference>
<proteinExistence type="predicted"/>
<dbReference type="GO" id="GO:0005829">
    <property type="term" value="C:cytosol"/>
    <property type="evidence" value="ECO:0007669"/>
    <property type="project" value="TreeGrafter"/>
</dbReference>
<evidence type="ECO:0000256" key="2">
    <source>
        <dbReference type="ARBA" id="ARBA00022679"/>
    </source>
</evidence>
<dbReference type="PANTHER" id="PTHR36540:SF1">
    <property type="entry name" value="PYRIMIDINE_PURINE NUCLEOSIDE PHOSPHORYLASE"/>
    <property type="match status" value="1"/>
</dbReference>
<dbReference type="AlphaFoldDB" id="A0AA42BLC3"/>
<keyword evidence="1" id="KW-0328">Glycosyltransferase</keyword>
<name>A0AA42BLC3_9ALTE</name>
<dbReference type="Pfam" id="PF06865">
    <property type="entry name" value="Ppnp"/>
    <property type="match status" value="1"/>
</dbReference>
<evidence type="ECO:0000256" key="1">
    <source>
        <dbReference type="ARBA" id="ARBA00022676"/>
    </source>
</evidence>